<feature type="domain" description="Poly A polymerase head" evidence="5">
    <location>
        <begin position="142"/>
        <end position="280"/>
    </location>
</feature>
<dbReference type="OMA" id="ASRFNCT"/>
<dbReference type="GO" id="GO:0052929">
    <property type="term" value="F:ATP:3'-cytidine-cytidine-tRNA adenylyltransferase activity"/>
    <property type="evidence" value="ECO:0000318"/>
    <property type="project" value="GO_Central"/>
</dbReference>
<reference evidence="6 8" key="1">
    <citation type="journal article" date="2008" name="Science">
        <title>The Physcomitrella genome reveals evolutionary insights into the conquest of land by plants.</title>
        <authorList>
            <person name="Rensing S."/>
            <person name="Lang D."/>
            <person name="Zimmer A."/>
            <person name="Terry A."/>
            <person name="Salamov A."/>
            <person name="Shapiro H."/>
            <person name="Nishiyama T."/>
            <person name="Perroud P.-F."/>
            <person name="Lindquist E."/>
            <person name="Kamisugi Y."/>
            <person name="Tanahashi T."/>
            <person name="Sakakibara K."/>
            <person name="Fujita T."/>
            <person name="Oishi K."/>
            <person name="Shin-I T."/>
            <person name="Kuroki Y."/>
            <person name="Toyoda A."/>
            <person name="Suzuki Y."/>
            <person name="Hashimoto A."/>
            <person name="Yamaguchi K."/>
            <person name="Sugano A."/>
            <person name="Kohara Y."/>
            <person name="Fujiyama A."/>
            <person name="Anterola A."/>
            <person name="Aoki S."/>
            <person name="Ashton N."/>
            <person name="Barbazuk W.B."/>
            <person name="Barker E."/>
            <person name="Bennetzen J."/>
            <person name="Bezanilla M."/>
            <person name="Blankenship R."/>
            <person name="Cho S.H."/>
            <person name="Dutcher S."/>
            <person name="Estelle M."/>
            <person name="Fawcett J.A."/>
            <person name="Gundlach H."/>
            <person name="Hanada K."/>
            <person name="Heyl A."/>
            <person name="Hicks K.A."/>
            <person name="Hugh J."/>
            <person name="Lohr M."/>
            <person name="Mayer K."/>
            <person name="Melkozernov A."/>
            <person name="Murata T."/>
            <person name="Nelson D."/>
            <person name="Pils B."/>
            <person name="Prigge M."/>
            <person name="Reiss B."/>
            <person name="Renner T."/>
            <person name="Rombauts S."/>
            <person name="Rushton P."/>
            <person name="Sanderfoot A."/>
            <person name="Schween G."/>
            <person name="Shiu S.-H."/>
            <person name="Stueber K."/>
            <person name="Theodoulou F.L."/>
            <person name="Tu H."/>
            <person name="Van de Peer Y."/>
            <person name="Verrier P.J."/>
            <person name="Waters E."/>
            <person name="Wood A."/>
            <person name="Yang L."/>
            <person name="Cove D."/>
            <person name="Cuming A."/>
            <person name="Hasebe M."/>
            <person name="Lucas S."/>
            <person name="Mishler D.B."/>
            <person name="Reski R."/>
            <person name="Grigoriev I."/>
            <person name="Quatrano R.S."/>
            <person name="Boore J.L."/>
        </authorList>
    </citation>
    <scope>NUCLEOTIDE SEQUENCE [LARGE SCALE GENOMIC DNA]</scope>
    <source>
        <strain evidence="7 8">cv. Gransden 2004</strain>
    </source>
</reference>
<dbReference type="Gene3D" id="3.30.460.10">
    <property type="entry name" value="Beta Polymerase, domain 2"/>
    <property type="match status" value="1"/>
</dbReference>
<evidence type="ECO:0000313" key="7">
    <source>
        <dbReference type="EnsemblPlants" id="Pp3c4_17390V3.1"/>
    </source>
</evidence>
<protein>
    <recommendedName>
        <fullName evidence="5">Poly A polymerase head domain-containing protein</fullName>
    </recommendedName>
</protein>
<dbReference type="PANTHER" id="PTHR13734:SF5">
    <property type="entry name" value="CCA TRNA NUCLEOTIDYLTRANSFERASE, MITOCHONDRIAL"/>
    <property type="match status" value="1"/>
</dbReference>
<dbReference type="Gramene" id="Pp3c4_17390V3.1">
    <property type="protein sequence ID" value="Pp3c4_17390V3.1"/>
    <property type="gene ID" value="Pp3c4_17390"/>
</dbReference>
<dbReference type="GO" id="GO:0001680">
    <property type="term" value="P:tRNA 3'-terminal CCA addition"/>
    <property type="evidence" value="ECO:0000318"/>
    <property type="project" value="GO_Central"/>
</dbReference>
<dbReference type="FunFam" id="1.10.3090.10:FF:000023">
    <property type="entry name" value="Predicted protein"/>
    <property type="match status" value="1"/>
</dbReference>
<dbReference type="GO" id="GO:0052927">
    <property type="term" value="F:CC tRNA cytidylyltransferase activity"/>
    <property type="evidence" value="ECO:0000318"/>
    <property type="project" value="GO_Central"/>
</dbReference>
<dbReference type="InterPro" id="IPR002646">
    <property type="entry name" value="PolA_pol_head_dom"/>
</dbReference>
<dbReference type="InterPro" id="IPR043519">
    <property type="entry name" value="NT_sf"/>
</dbReference>
<reference evidence="7" key="3">
    <citation type="submission" date="2020-12" db="UniProtKB">
        <authorList>
            <consortium name="EnsemblPlants"/>
        </authorList>
    </citation>
    <scope>IDENTIFICATION</scope>
</reference>
<gene>
    <name evidence="7" type="primary">LOC112280773</name>
    <name evidence="6" type="ORF">PHYPA_006363</name>
</gene>
<evidence type="ECO:0000256" key="1">
    <source>
        <dbReference type="ARBA" id="ARBA00007265"/>
    </source>
</evidence>
<name>A0A2K1KNX8_PHYPA</name>
<dbReference type="EnsemblPlants" id="Pp3c4_17390V3.3">
    <property type="protein sequence ID" value="Pp3c4_17390V3.3"/>
    <property type="gene ID" value="Pp3c4_17390"/>
</dbReference>
<dbReference type="GeneID" id="112280773"/>
<evidence type="ECO:0000256" key="3">
    <source>
        <dbReference type="ARBA" id="ARBA00022884"/>
    </source>
</evidence>
<dbReference type="Pfam" id="PF01743">
    <property type="entry name" value="PolyA_pol"/>
    <property type="match status" value="1"/>
</dbReference>
<keyword evidence="8" id="KW-1185">Reference proteome</keyword>
<dbReference type="AlphaFoldDB" id="A0A2K1KNX8"/>
<comment type="similarity">
    <text evidence="1 4">Belongs to the tRNA nucleotidyltransferase/poly(A) polymerase family.</text>
</comment>
<dbReference type="RefSeq" id="XP_024372355.1">
    <property type="nucleotide sequence ID" value="XM_024516587.2"/>
</dbReference>
<accession>A0A2K1KNX8</accession>
<dbReference type="Proteomes" id="UP000006727">
    <property type="component" value="Chromosome 4"/>
</dbReference>
<evidence type="ECO:0000259" key="5">
    <source>
        <dbReference type="Pfam" id="PF01743"/>
    </source>
</evidence>
<dbReference type="PANTHER" id="PTHR13734">
    <property type="entry name" value="TRNA-NUCLEOTIDYLTRANSFERASE"/>
    <property type="match status" value="1"/>
</dbReference>
<dbReference type="STRING" id="3218.A0A2K1KNX8"/>
<dbReference type="CDD" id="cd05398">
    <property type="entry name" value="NT_ClassII-CCAase"/>
    <property type="match status" value="1"/>
</dbReference>
<proteinExistence type="inferred from homology"/>
<keyword evidence="3 4" id="KW-0694">RNA-binding</keyword>
<dbReference type="GO" id="GO:0005739">
    <property type="term" value="C:mitochondrion"/>
    <property type="evidence" value="ECO:0007669"/>
    <property type="project" value="UniProtKB-ARBA"/>
</dbReference>
<dbReference type="SUPFAM" id="SSF81891">
    <property type="entry name" value="Poly A polymerase C-terminal region-like"/>
    <property type="match status" value="1"/>
</dbReference>
<dbReference type="FunFam" id="3.30.460.10:FF:000019">
    <property type="entry name" value="tRNA nucleotidyltransferase cca2"/>
    <property type="match status" value="1"/>
</dbReference>
<dbReference type="PaxDb" id="3218-PP1S13_180V6.1"/>
<evidence type="ECO:0000313" key="8">
    <source>
        <dbReference type="Proteomes" id="UP000006727"/>
    </source>
</evidence>
<dbReference type="SUPFAM" id="SSF81301">
    <property type="entry name" value="Nucleotidyltransferase"/>
    <property type="match status" value="1"/>
</dbReference>
<dbReference type="EMBL" id="ABEU02000004">
    <property type="protein sequence ID" value="PNR55466.1"/>
    <property type="molecule type" value="Genomic_DNA"/>
</dbReference>
<sequence>MADMATAGSFSRLGSLSTLRLWTLRRSLKVAASTTPRVRREFARDQGACALDLPLRKGFSLREPWQGLVGRGQRVVGFDAGRETWEGGRLRRALCVVMENIMGLEEEEEVEGLDTVRLTELEEKIFDVLIATLKHFGLSTELRVAGGWVRDKLLGKDSADIDIALDNMLGKDFCEKVNDYLKSIGESTTGVGVIQSNPEQSKHLETATMKVKGVFVDFVNLRAETYANNSRIPTMEFGTAEQDAFRRDLTINSLFYNINKRSVEDLTSQGIKDLKAGIIRTPLPPKETFLDDPLRVMRAVRFGARFGFKLDDELKKAASCDEVKSALGHKVSRERIGKEIALMLNGKKPNTAMRCLEQLQLFPVIFTSILCNIKPPLEENTGRLCVDYMEAAGDVFEAFEAELEVVPSTVGAPRKFTGEERRLFYLSSLLLPLRNVTASNLGKKGVEVSISELIIKESLKLKSDDAKKVLQLHSAAEQFVELTEMLLVDAPERTDEGFQSEKRVRAGLLLGEIKGMWRLALVLSSVLSIPLDETSSSHLTERTNSCLIVEATLLRLGLEKVWDKKPLFDGKKVMSLLGLTKGGPQVKEWMTRFHKWELAHPEGTEEQCLEWFQGEHVKRLKSS</sequence>
<dbReference type="Gramene" id="Pp3c4_17390V3.3">
    <property type="protein sequence ID" value="Pp3c4_17390V3.3"/>
    <property type="gene ID" value="Pp3c4_17390"/>
</dbReference>
<keyword evidence="2 4" id="KW-0808">Transferase</keyword>
<reference evidence="6 8" key="2">
    <citation type="journal article" date="2018" name="Plant J.">
        <title>The Physcomitrella patens chromosome-scale assembly reveals moss genome structure and evolution.</title>
        <authorList>
            <person name="Lang D."/>
            <person name="Ullrich K.K."/>
            <person name="Murat F."/>
            <person name="Fuchs J."/>
            <person name="Jenkins J."/>
            <person name="Haas F.B."/>
            <person name="Piednoel M."/>
            <person name="Gundlach H."/>
            <person name="Van Bel M."/>
            <person name="Meyberg R."/>
            <person name="Vives C."/>
            <person name="Morata J."/>
            <person name="Symeonidi A."/>
            <person name="Hiss M."/>
            <person name="Muchero W."/>
            <person name="Kamisugi Y."/>
            <person name="Saleh O."/>
            <person name="Blanc G."/>
            <person name="Decker E.L."/>
            <person name="van Gessel N."/>
            <person name="Grimwood J."/>
            <person name="Hayes R.D."/>
            <person name="Graham S.W."/>
            <person name="Gunter L.E."/>
            <person name="McDaniel S.F."/>
            <person name="Hoernstein S.N.W."/>
            <person name="Larsson A."/>
            <person name="Li F.W."/>
            <person name="Perroud P.F."/>
            <person name="Phillips J."/>
            <person name="Ranjan P."/>
            <person name="Rokshar D.S."/>
            <person name="Rothfels C.J."/>
            <person name="Schneider L."/>
            <person name="Shu S."/>
            <person name="Stevenson D.W."/>
            <person name="Thummler F."/>
            <person name="Tillich M."/>
            <person name="Villarreal Aguilar J.C."/>
            <person name="Widiez T."/>
            <person name="Wong G.K."/>
            <person name="Wymore A."/>
            <person name="Zhang Y."/>
            <person name="Zimmer A.D."/>
            <person name="Quatrano R.S."/>
            <person name="Mayer K.F.X."/>
            <person name="Goodstein D."/>
            <person name="Casacuberta J.M."/>
            <person name="Vandepoele K."/>
            <person name="Reski R."/>
            <person name="Cuming A.C."/>
            <person name="Tuskan G.A."/>
            <person name="Maumus F."/>
            <person name="Salse J."/>
            <person name="Schmutz J."/>
            <person name="Rensing S.A."/>
        </authorList>
    </citation>
    <scope>NUCLEOTIDE SEQUENCE [LARGE SCALE GENOMIC DNA]</scope>
    <source>
        <strain evidence="7 8">cv. Gransden 2004</strain>
    </source>
</reference>
<evidence type="ECO:0000256" key="4">
    <source>
        <dbReference type="RuleBase" id="RU003953"/>
    </source>
</evidence>
<evidence type="ECO:0000256" key="2">
    <source>
        <dbReference type="ARBA" id="ARBA00022679"/>
    </source>
</evidence>
<organism evidence="6">
    <name type="scientific">Physcomitrium patens</name>
    <name type="common">Spreading-leaved earth moss</name>
    <name type="synonym">Physcomitrella patens</name>
    <dbReference type="NCBI Taxonomy" id="3218"/>
    <lineage>
        <taxon>Eukaryota</taxon>
        <taxon>Viridiplantae</taxon>
        <taxon>Streptophyta</taxon>
        <taxon>Embryophyta</taxon>
        <taxon>Bryophyta</taxon>
        <taxon>Bryophytina</taxon>
        <taxon>Bryopsida</taxon>
        <taxon>Funariidae</taxon>
        <taxon>Funariales</taxon>
        <taxon>Funariaceae</taxon>
        <taxon>Physcomitrium</taxon>
    </lineage>
</organism>
<evidence type="ECO:0000313" key="6">
    <source>
        <dbReference type="EMBL" id="PNR55466.1"/>
    </source>
</evidence>
<dbReference type="Gene3D" id="1.10.3090.10">
    <property type="entry name" value="cca-adding enzyme, domain 2"/>
    <property type="match status" value="1"/>
</dbReference>
<dbReference type="GO" id="GO:0003723">
    <property type="term" value="F:RNA binding"/>
    <property type="evidence" value="ECO:0007669"/>
    <property type="project" value="UniProtKB-KW"/>
</dbReference>
<dbReference type="EnsemblPlants" id="Pp3c4_17390V3.1">
    <property type="protein sequence ID" value="Pp3c4_17390V3.1"/>
    <property type="gene ID" value="Pp3c4_17390"/>
</dbReference>
<dbReference type="FunCoup" id="A0A2K1KNX8">
    <property type="interactions" value="2148"/>
</dbReference>